<proteinExistence type="predicted"/>
<feature type="compositionally biased region" description="Basic and acidic residues" evidence="1">
    <location>
        <begin position="36"/>
        <end position="46"/>
    </location>
</feature>
<evidence type="ECO:0000256" key="1">
    <source>
        <dbReference type="SAM" id="MobiDB-lite"/>
    </source>
</evidence>
<reference evidence="2" key="1">
    <citation type="submission" date="2024-04" db="EMBL/GenBank/DDBJ databases">
        <authorList>
            <consortium name="Molecular Ecology Group"/>
        </authorList>
    </citation>
    <scope>NUCLEOTIDE SEQUENCE</scope>
</reference>
<evidence type="ECO:0000313" key="3">
    <source>
        <dbReference type="Proteomes" id="UP001497644"/>
    </source>
</evidence>
<sequence>MAMGERPASLSFDANDRDKWSKGCGLEMDESVPRVAGRDIGGDTKREKRRREKKVGVECPGSIYNKAGVILTG</sequence>
<evidence type="ECO:0000313" key="2">
    <source>
        <dbReference type="EMBL" id="CAL1678158.1"/>
    </source>
</evidence>
<gene>
    <name evidence="2" type="ORF">LPLAT_LOCUS4044</name>
</gene>
<dbReference type="Proteomes" id="UP001497644">
    <property type="component" value="Chromosome 13"/>
</dbReference>
<dbReference type="EMBL" id="OZ034836">
    <property type="protein sequence ID" value="CAL1678158.1"/>
    <property type="molecule type" value="Genomic_DNA"/>
</dbReference>
<accession>A0AAV2NE36</accession>
<feature type="region of interest" description="Disordered" evidence="1">
    <location>
        <begin position="35"/>
        <end position="54"/>
    </location>
</feature>
<name>A0AAV2NE36_9HYME</name>
<dbReference type="AlphaFoldDB" id="A0AAV2NE36"/>
<keyword evidence="3" id="KW-1185">Reference proteome</keyword>
<organism evidence="2 3">
    <name type="scientific">Lasius platythorax</name>
    <dbReference type="NCBI Taxonomy" id="488582"/>
    <lineage>
        <taxon>Eukaryota</taxon>
        <taxon>Metazoa</taxon>
        <taxon>Ecdysozoa</taxon>
        <taxon>Arthropoda</taxon>
        <taxon>Hexapoda</taxon>
        <taxon>Insecta</taxon>
        <taxon>Pterygota</taxon>
        <taxon>Neoptera</taxon>
        <taxon>Endopterygota</taxon>
        <taxon>Hymenoptera</taxon>
        <taxon>Apocrita</taxon>
        <taxon>Aculeata</taxon>
        <taxon>Formicoidea</taxon>
        <taxon>Formicidae</taxon>
        <taxon>Formicinae</taxon>
        <taxon>Lasius</taxon>
        <taxon>Lasius</taxon>
    </lineage>
</organism>
<protein>
    <submittedName>
        <fullName evidence="2">Uncharacterized protein</fullName>
    </submittedName>
</protein>